<evidence type="ECO:0000256" key="1">
    <source>
        <dbReference type="SAM" id="MobiDB-lite"/>
    </source>
</evidence>
<feature type="region of interest" description="Disordered" evidence="1">
    <location>
        <begin position="997"/>
        <end position="1017"/>
    </location>
</feature>
<feature type="compositionally biased region" description="Polar residues" evidence="1">
    <location>
        <begin position="239"/>
        <end position="255"/>
    </location>
</feature>
<dbReference type="GO" id="GO:1905515">
    <property type="term" value="P:non-motile cilium assembly"/>
    <property type="evidence" value="ECO:0007669"/>
    <property type="project" value="InterPro"/>
</dbReference>
<feature type="compositionally biased region" description="Basic and acidic residues" evidence="1">
    <location>
        <begin position="25"/>
        <end position="34"/>
    </location>
</feature>
<accession>A0AAV7NBI3</accession>
<dbReference type="AlphaFoldDB" id="A0AAV7NBI3"/>
<keyword evidence="3" id="KW-1185">Reference proteome</keyword>
<dbReference type="GO" id="GO:0005813">
    <property type="term" value="C:centrosome"/>
    <property type="evidence" value="ECO:0007669"/>
    <property type="project" value="InterPro"/>
</dbReference>
<evidence type="ECO:0000313" key="2">
    <source>
        <dbReference type="EMBL" id="KAJ1113460.1"/>
    </source>
</evidence>
<dbReference type="EMBL" id="JANPWB010000012">
    <property type="protein sequence ID" value="KAJ1113460.1"/>
    <property type="molecule type" value="Genomic_DNA"/>
</dbReference>
<sequence>MHTQRRASSYSNIRTLLERDLEEERQALREEQKQSRIRAQKFSTETNRRRKALEEKRKEEEEKELRFREEVLRQRKLKLQEATEKFQRAHLPPSQRRRTVHTEQRKPVPRLEDALEQIQGSFFSPANRYSPTRTVDSPPATILLNGSWFQKHAPSNEDYDKIIQENVGVNFHNNQIFFKQHLVEAQRLLEDQQFNNLQEFNQQINHLTHSESLSSVDSLEDGEEEQHVRAKVAEPSIAAQENSSSYKPQRPQSAKPSHLRAAGEGLTKNEQVSKWLQNLDYQNNGLTPPNEVSDKNMFNPKDEHLKNRNEKSNVNSEKTKTDLYVSRTTPASENNNSAWSHNEKEEKVLPKTNTWVSQSPAFEMVSREKLLGGGSHARKTTNAWVTPDPAPRQTIQVCTHEDSSENMHPSRSTSLPTDQGIETPTMPSREHHPSSGSYPSVNSTNYTQERKPPKDVNSTAIVYELDDAANENNIVCHSLPTDQTLSEKSNNNMSSSSRVTARSHMMLNYNNEIDRKDQKENAKTTVASSFHAAFNVDLLREQHKHRNIEESEGTNLLKGILKKCSKYENGYSQALLISRGVRFANQNQAGIRDSLELTKVKGKDTENQKGSRKLRWFDELDNLMAEDEENACKSNVSGISETQTSHYETKGHSDNMNLKSVTTGANCGGSNNQEYFSKLAQMTAVMVPEHMSVPVISTGYHFAKQAWLSSKGENGTTSGNNSESQKNNTPKGKTKVVRRPKSAKTPTDSGYKTRKGTVIRPQSAIEANKVIKTQGKLIMPHPPPKPVSDNRAGQNVTDTVYQSPQADYLDARDTVLYNQYSNKGKPENNSSSHNAMYSNNSVIAIPSPPSYSAPAYETVSKTLVTVNTIQTVAQKDSPATPPKRGPIYGENGLRLDRTPTDEEITLLWHGVRNALAHKDYSTGDLRPYDQNAMNPYILQSSRPNLSHLTIDGGSLINTPKSVFRMSGFFNPPYSAPVVLSRRKQILDSNDSKRRALLEQRSHPGESSAWRPNLHSQSSTHNVQINPFQYALEHGKTMNGLSDAEQESTSQFLMAENMVGTPSAEGELLAVMESMKPSKQNMLQSKAQRLGISALSLEEQKLLHSLDRLNQRLQYVQDAIIRNPSTAGVLQITSPMRKRFMEEDRISPGLSGVSGMVHPIIPKVSVMLCKAENRSMFDLVV</sequence>
<feature type="region of interest" description="Disordered" evidence="1">
    <location>
        <begin position="211"/>
        <end position="268"/>
    </location>
</feature>
<feature type="region of interest" description="Disordered" evidence="1">
    <location>
        <begin position="25"/>
        <end position="60"/>
    </location>
</feature>
<comment type="caution">
    <text evidence="2">The sequence shown here is derived from an EMBL/GenBank/DDBJ whole genome shotgun (WGS) entry which is preliminary data.</text>
</comment>
<dbReference type="GO" id="GO:0031122">
    <property type="term" value="P:cytoplasmic microtubule organization"/>
    <property type="evidence" value="ECO:0007669"/>
    <property type="project" value="InterPro"/>
</dbReference>
<reference evidence="2" key="1">
    <citation type="journal article" date="2022" name="bioRxiv">
        <title>Sequencing and chromosome-scale assembly of the giantPleurodeles waltlgenome.</title>
        <authorList>
            <person name="Brown T."/>
            <person name="Elewa A."/>
            <person name="Iarovenko S."/>
            <person name="Subramanian E."/>
            <person name="Araus A.J."/>
            <person name="Petzold A."/>
            <person name="Susuki M."/>
            <person name="Suzuki K.-i.T."/>
            <person name="Hayashi T."/>
            <person name="Toyoda A."/>
            <person name="Oliveira C."/>
            <person name="Osipova E."/>
            <person name="Leigh N.D."/>
            <person name="Simon A."/>
            <person name="Yun M.H."/>
        </authorList>
    </citation>
    <scope>NUCLEOTIDE SEQUENCE</scope>
    <source>
        <strain evidence="2">20211129_DDA</strain>
        <tissue evidence="2">Liver</tissue>
    </source>
</reference>
<feature type="compositionally biased region" description="Basic residues" evidence="1">
    <location>
        <begin position="732"/>
        <end position="742"/>
    </location>
</feature>
<feature type="region of interest" description="Disordered" evidence="1">
    <location>
        <begin position="399"/>
        <end position="454"/>
    </location>
</feature>
<feature type="region of interest" description="Disordered" evidence="1">
    <location>
        <begin position="281"/>
        <end position="318"/>
    </location>
</feature>
<organism evidence="2 3">
    <name type="scientific">Pleurodeles waltl</name>
    <name type="common">Iberian ribbed newt</name>
    <dbReference type="NCBI Taxonomy" id="8319"/>
    <lineage>
        <taxon>Eukaryota</taxon>
        <taxon>Metazoa</taxon>
        <taxon>Chordata</taxon>
        <taxon>Craniata</taxon>
        <taxon>Vertebrata</taxon>
        <taxon>Euteleostomi</taxon>
        <taxon>Amphibia</taxon>
        <taxon>Batrachia</taxon>
        <taxon>Caudata</taxon>
        <taxon>Salamandroidea</taxon>
        <taxon>Salamandridae</taxon>
        <taxon>Pleurodelinae</taxon>
        <taxon>Pleurodeles</taxon>
    </lineage>
</organism>
<protein>
    <recommendedName>
        <fullName evidence="4">Centrosomal protein of 126 kDa</fullName>
    </recommendedName>
</protein>
<dbReference type="Pfam" id="PF15352">
    <property type="entry name" value="K1377"/>
    <property type="match status" value="2"/>
</dbReference>
<proteinExistence type="predicted"/>
<dbReference type="GO" id="GO:0007052">
    <property type="term" value="P:mitotic spindle organization"/>
    <property type="evidence" value="ECO:0007669"/>
    <property type="project" value="InterPro"/>
</dbReference>
<dbReference type="GO" id="GO:0030496">
    <property type="term" value="C:midbody"/>
    <property type="evidence" value="ECO:0007669"/>
    <property type="project" value="TreeGrafter"/>
</dbReference>
<feature type="compositionally biased region" description="Basic and acidic residues" evidence="1">
    <location>
        <begin position="300"/>
        <end position="318"/>
    </location>
</feature>
<feature type="compositionally biased region" description="Polar residues" evidence="1">
    <location>
        <begin position="710"/>
        <end position="731"/>
    </location>
</feature>
<dbReference type="Proteomes" id="UP001066276">
    <property type="component" value="Chromosome 8"/>
</dbReference>
<dbReference type="GO" id="GO:0097546">
    <property type="term" value="C:ciliary base"/>
    <property type="evidence" value="ECO:0007669"/>
    <property type="project" value="InterPro"/>
</dbReference>
<dbReference type="PANTHER" id="PTHR31191:SF4">
    <property type="entry name" value="CENTROSOMAL PROTEIN OF 126 KDA"/>
    <property type="match status" value="1"/>
</dbReference>
<feature type="compositionally biased region" description="Polar residues" evidence="1">
    <location>
        <begin position="406"/>
        <end position="426"/>
    </location>
</feature>
<feature type="region of interest" description="Disordered" evidence="1">
    <location>
        <begin position="710"/>
        <end position="759"/>
    </location>
</feature>
<feature type="region of interest" description="Disordered" evidence="1">
    <location>
        <begin position="874"/>
        <end position="895"/>
    </location>
</feature>
<name>A0AAV7NBI3_PLEWA</name>
<dbReference type="InterPro" id="IPR028257">
    <property type="entry name" value="CEP126"/>
</dbReference>
<dbReference type="PANTHER" id="PTHR31191">
    <property type="entry name" value="CENTROSOMAL PROTEIN CEP126"/>
    <property type="match status" value="1"/>
</dbReference>
<evidence type="ECO:0000313" key="3">
    <source>
        <dbReference type="Proteomes" id="UP001066276"/>
    </source>
</evidence>
<evidence type="ECO:0008006" key="4">
    <source>
        <dbReference type="Google" id="ProtNLM"/>
    </source>
</evidence>
<gene>
    <name evidence="2" type="ORF">NDU88_001705</name>
</gene>
<feature type="region of interest" description="Disordered" evidence="1">
    <location>
        <begin position="87"/>
        <end position="106"/>
    </location>
</feature>
<feature type="compositionally biased region" description="Polar residues" evidence="1">
    <location>
        <begin position="434"/>
        <end position="447"/>
    </location>
</feature>